<feature type="transmembrane region" description="Helical" evidence="5">
    <location>
        <begin position="75"/>
        <end position="102"/>
    </location>
</feature>
<organism evidence="7 8">
    <name type="scientific">Chitinivorax tropicus</name>
    <dbReference type="NCBI Taxonomy" id="714531"/>
    <lineage>
        <taxon>Bacteria</taxon>
        <taxon>Pseudomonadati</taxon>
        <taxon>Pseudomonadota</taxon>
        <taxon>Betaproteobacteria</taxon>
        <taxon>Chitinivorax</taxon>
    </lineage>
</organism>
<dbReference type="PANTHER" id="PTHR30566:SF27">
    <property type="entry name" value="MECHANOSENSITIVE ION CHANNEL PROTEIN"/>
    <property type="match status" value="1"/>
</dbReference>
<keyword evidence="3 5" id="KW-1133">Transmembrane helix</keyword>
<accession>A0A840MPH4</accession>
<protein>
    <recommendedName>
        <fullName evidence="6">Mechanosensitive ion channel MscS domain-containing protein</fullName>
    </recommendedName>
</protein>
<evidence type="ECO:0000256" key="2">
    <source>
        <dbReference type="ARBA" id="ARBA00022692"/>
    </source>
</evidence>
<dbReference type="GO" id="GO:0008381">
    <property type="term" value="F:mechanosensitive monoatomic ion channel activity"/>
    <property type="evidence" value="ECO:0007669"/>
    <property type="project" value="UniProtKB-ARBA"/>
</dbReference>
<keyword evidence="2 5" id="KW-0812">Transmembrane</keyword>
<feature type="domain" description="Mechanosensitive ion channel MscS" evidence="6">
    <location>
        <begin position="94"/>
        <end position="160"/>
    </location>
</feature>
<dbReference type="SUPFAM" id="SSF50182">
    <property type="entry name" value="Sm-like ribonucleoproteins"/>
    <property type="match status" value="1"/>
</dbReference>
<evidence type="ECO:0000313" key="7">
    <source>
        <dbReference type="EMBL" id="MBB5018642.1"/>
    </source>
</evidence>
<dbReference type="Pfam" id="PF00924">
    <property type="entry name" value="MS_channel_2nd"/>
    <property type="match status" value="1"/>
</dbReference>
<name>A0A840MPH4_9PROT</name>
<sequence>MPALYDKAILVDLLSSGLLALLLLLLRILIRRAVQAREDLSIEVRRRWLVSLRNAGLLLFVFGLVFIWGSEIRTFAVSVVAVAAALVVATRELIMCLVGAVYRTSSRAFDVGDMVELNGVKGKVVDLNLLSTTLLVSKQASGQSSVARLATIPNSLLFGQPAFNDALLGEHTLHLITVPLSVTDDWQRAERLLLEAANAECQPYLEQVNLHVEMLERSRSFDMPGVGPWVRIRWHDHEQLDLELQVPLPLQGRSHAEQRILKAFLKAWQAPAQPPTETCGSAP</sequence>
<dbReference type="InterPro" id="IPR010920">
    <property type="entry name" value="LSM_dom_sf"/>
</dbReference>
<evidence type="ECO:0000256" key="4">
    <source>
        <dbReference type="ARBA" id="ARBA00023136"/>
    </source>
</evidence>
<keyword evidence="4 5" id="KW-0472">Membrane</keyword>
<feature type="transmembrane region" description="Helical" evidence="5">
    <location>
        <begin position="51"/>
        <end position="69"/>
    </location>
</feature>
<comment type="caution">
    <text evidence="7">The sequence shown here is derived from an EMBL/GenBank/DDBJ whole genome shotgun (WGS) entry which is preliminary data.</text>
</comment>
<dbReference type="InterPro" id="IPR006685">
    <property type="entry name" value="MscS_channel_2nd"/>
</dbReference>
<evidence type="ECO:0000313" key="8">
    <source>
        <dbReference type="Proteomes" id="UP000575898"/>
    </source>
</evidence>
<feature type="transmembrane region" description="Helical" evidence="5">
    <location>
        <begin position="13"/>
        <end position="30"/>
    </location>
</feature>
<proteinExistence type="predicted"/>
<gene>
    <name evidence="7" type="ORF">HNQ59_001933</name>
</gene>
<evidence type="ECO:0000259" key="6">
    <source>
        <dbReference type="Pfam" id="PF00924"/>
    </source>
</evidence>
<reference evidence="7 8" key="1">
    <citation type="submission" date="2020-08" db="EMBL/GenBank/DDBJ databases">
        <title>Genomic Encyclopedia of Type Strains, Phase IV (KMG-IV): sequencing the most valuable type-strain genomes for metagenomic binning, comparative biology and taxonomic classification.</title>
        <authorList>
            <person name="Goeker M."/>
        </authorList>
    </citation>
    <scope>NUCLEOTIDE SEQUENCE [LARGE SCALE GENOMIC DNA]</scope>
    <source>
        <strain evidence="7 8">DSM 27165</strain>
    </source>
</reference>
<evidence type="ECO:0000256" key="1">
    <source>
        <dbReference type="ARBA" id="ARBA00004370"/>
    </source>
</evidence>
<dbReference type="AlphaFoldDB" id="A0A840MPH4"/>
<dbReference type="EMBL" id="JACHHY010000010">
    <property type="protein sequence ID" value="MBB5018642.1"/>
    <property type="molecule type" value="Genomic_DNA"/>
</dbReference>
<dbReference type="InterPro" id="IPR023408">
    <property type="entry name" value="MscS_beta-dom_sf"/>
</dbReference>
<comment type="subcellular location">
    <subcellularLocation>
        <location evidence="1">Membrane</location>
    </subcellularLocation>
</comment>
<dbReference type="RefSeq" id="WP_184038226.1">
    <property type="nucleotide sequence ID" value="NZ_JACHHY010000010.1"/>
</dbReference>
<evidence type="ECO:0000256" key="5">
    <source>
        <dbReference type="SAM" id="Phobius"/>
    </source>
</evidence>
<dbReference type="GO" id="GO:0016020">
    <property type="term" value="C:membrane"/>
    <property type="evidence" value="ECO:0007669"/>
    <property type="project" value="UniProtKB-SubCell"/>
</dbReference>
<dbReference type="Proteomes" id="UP000575898">
    <property type="component" value="Unassembled WGS sequence"/>
</dbReference>
<dbReference type="PANTHER" id="PTHR30566">
    <property type="entry name" value="YNAI-RELATED MECHANOSENSITIVE ION CHANNEL"/>
    <property type="match status" value="1"/>
</dbReference>
<dbReference type="Gene3D" id="2.30.30.60">
    <property type="match status" value="1"/>
</dbReference>
<evidence type="ECO:0000256" key="3">
    <source>
        <dbReference type="ARBA" id="ARBA00022989"/>
    </source>
</evidence>
<keyword evidence="8" id="KW-1185">Reference proteome</keyword>